<dbReference type="EMBL" id="CACVAW010000050">
    <property type="protein sequence ID" value="CAA6812697.1"/>
    <property type="molecule type" value="Genomic_DNA"/>
</dbReference>
<evidence type="ECO:0000313" key="8">
    <source>
        <dbReference type="EMBL" id="CAA6812697.1"/>
    </source>
</evidence>
<evidence type="ECO:0000256" key="2">
    <source>
        <dbReference type="ARBA" id="ARBA00022908"/>
    </source>
</evidence>
<evidence type="ECO:0000259" key="6">
    <source>
        <dbReference type="PROSITE" id="PS51898"/>
    </source>
</evidence>
<keyword evidence="3 5" id="KW-0238">DNA-binding</keyword>
<dbReference type="GO" id="GO:0015074">
    <property type="term" value="P:DNA integration"/>
    <property type="evidence" value="ECO:0007669"/>
    <property type="project" value="UniProtKB-KW"/>
</dbReference>
<dbReference type="GO" id="GO:0006310">
    <property type="term" value="P:DNA recombination"/>
    <property type="evidence" value="ECO:0007669"/>
    <property type="project" value="UniProtKB-KW"/>
</dbReference>
<dbReference type="GO" id="GO:0003677">
    <property type="term" value="F:DNA binding"/>
    <property type="evidence" value="ECO:0007669"/>
    <property type="project" value="UniProtKB-UniRule"/>
</dbReference>
<feature type="domain" description="Core-binding (CB)" evidence="7">
    <location>
        <begin position="1"/>
        <end position="82"/>
    </location>
</feature>
<evidence type="ECO:0000256" key="1">
    <source>
        <dbReference type="ARBA" id="ARBA00008857"/>
    </source>
</evidence>
<dbReference type="InterPro" id="IPR002104">
    <property type="entry name" value="Integrase_catalytic"/>
</dbReference>
<dbReference type="CDD" id="cd00796">
    <property type="entry name" value="INT_Rci_Hp1_C"/>
    <property type="match status" value="1"/>
</dbReference>
<dbReference type="InterPro" id="IPR044068">
    <property type="entry name" value="CB"/>
</dbReference>
<dbReference type="InterPro" id="IPR011010">
    <property type="entry name" value="DNA_brk_join_enz"/>
</dbReference>
<dbReference type="Gene3D" id="1.10.150.130">
    <property type="match status" value="1"/>
</dbReference>
<evidence type="ECO:0000256" key="5">
    <source>
        <dbReference type="PROSITE-ProRule" id="PRU01248"/>
    </source>
</evidence>
<evidence type="ECO:0000256" key="4">
    <source>
        <dbReference type="ARBA" id="ARBA00023172"/>
    </source>
</evidence>
<dbReference type="Gene3D" id="1.10.443.10">
    <property type="entry name" value="Intergrase catalytic core"/>
    <property type="match status" value="1"/>
</dbReference>
<evidence type="ECO:0000256" key="3">
    <source>
        <dbReference type="ARBA" id="ARBA00023125"/>
    </source>
</evidence>
<dbReference type="PROSITE" id="PS51898">
    <property type="entry name" value="TYR_RECOMBINASE"/>
    <property type="match status" value="1"/>
</dbReference>
<dbReference type="InterPro" id="IPR010998">
    <property type="entry name" value="Integrase_recombinase_N"/>
</dbReference>
<reference evidence="8" key="1">
    <citation type="submission" date="2020-01" db="EMBL/GenBank/DDBJ databases">
        <authorList>
            <person name="Meier V. D."/>
            <person name="Meier V D."/>
        </authorList>
    </citation>
    <scope>NUCLEOTIDE SEQUENCE</scope>
    <source>
        <strain evidence="8">HLG_WM_MAG_12</strain>
    </source>
</reference>
<sequence>MIFQELFKTYIQLNEPLLSSQTLKTYHSINRKHFAQFQEKQIGSLNFTDYQIFINNLLKSGLKTKTVKNIKALLSVMYNLAIQINKTEKNPLKAVKLPKFDNKRYFNKSIQTQKYIIDCIKHYHKTSDNPFSDVLFFLLHGRRLGEVLKLRWNMVDLYTGVYMIPSAINKAKQNQVHLMTDDLKLMLFKRYDKYYRDDEQLVFENPFTKKGYSNFRKSWKRFLKDNNLPDMRLHDIRHLIATYSVNHLNVPVEHVSKVLGHTDITTTQKYLTLSHSISKTVIDRVLEA</sequence>
<dbReference type="Pfam" id="PF00589">
    <property type="entry name" value="Phage_integrase"/>
    <property type="match status" value="1"/>
</dbReference>
<evidence type="ECO:0000259" key="7">
    <source>
        <dbReference type="PROSITE" id="PS51900"/>
    </source>
</evidence>
<organism evidence="8">
    <name type="scientific">uncultured Campylobacterales bacterium</name>
    <dbReference type="NCBI Taxonomy" id="352960"/>
    <lineage>
        <taxon>Bacteria</taxon>
        <taxon>Pseudomonadati</taxon>
        <taxon>Campylobacterota</taxon>
        <taxon>Epsilonproteobacteria</taxon>
        <taxon>Campylobacterales</taxon>
        <taxon>environmental samples</taxon>
    </lineage>
</organism>
<dbReference type="PANTHER" id="PTHR30349:SF64">
    <property type="entry name" value="PROPHAGE INTEGRASE INTD-RELATED"/>
    <property type="match status" value="1"/>
</dbReference>
<gene>
    <name evidence="8" type="ORF">HELGO_WM53505</name>
</gene>
<dbReference type="InterPro" id="IPR050090">
    <property type="entry name" value="Tyrosine_recombinase_XerCD"/>
</dbReference>
<comment type="similarity">
    <text evidence="1">Belongs to the 'phage' integrase family.</text>
</comment>
<proteinExistence type="inferred from homology"/>
<keyword evidence="2" id="KW-0229">DNA integration</keyword>
<dbReference type="PROSITE" id="PS51900">
    <property type="entry name" value="CB"/>
    <property type="match status" value="1"/>
</dbReference>
<keyword evidence="4" id="KW-0233">DNA recombination</keyword>
<accession>A0A6S6T7X7</accession>
<name>A0A6S6T7X7_9BACT</name>
<dbReference type="PANTHER" id="PTHR30349">
    <property type="entry name" value="PHAGE INTEGRASE-RELATED"/>
    <property type="match status" value="1"/>
</dbReference>
<feature type="domain" description="Tyr recombinase" evidence="6">
    <location>
        <begin position="96"/>
        <end position="283"/>
    </location>
</feature>
<protein>
    <submittedName>
        <fullName evidence="8">Uncharacterized protein</fullName>
    </submittedName>
</protein>
<dbReference type="AlphaFoldDB" id="A0A6S6T7X7"/>
<dbReference type="InterPro" id="IPR013762">
    <property type="entry name" value="Integrase-like_cat_sf"/>
</dbReference>
<dbReference type="SUPFAM" id="SSF56349">
    <property type="entry name" value="DNA breaking-rejoining enzymes"/>
    <property type="match status" value="1"/>
</dbReference>